<dbReference type="HAMAP" id="MF_02093">
    <property type="entry name" value="Beta_carotene_diox"/>
    <property type="match status" value="1"/>
</dbReference>
<dbReference type="AlphaFoldDB" id="A0A482TCN2"/>
<dbReference type="GO" id="GO:0016121">
    <property type="term" value="P:carotene catabolic process"/>
    <property type="evidence" value="ECO:0007669"/>
    <property type="project" value="UniProtKB-UniRule"/>
</dbReference>
<proteinExistence type="inferred from homology"/>
<keyword evidence="1" id="KW-1003">Cell membrane</keyword>
<reference evidence="2 3" key="1">
    <citation type="submission" date="2018-12" db="EMBL/GenBank/DDBJ databases">
        <title>Draft genome sequence of Haloarcula hispinica strain 18.1, an halophilic archaeon isolated from Chott El Jerid of Southern Tunisia.</title>
        <authorList>
            <person name="Najjari A."/>
            <person name="Ben Dhia O."/>
            <person name="Ferjani R."/>
            <person name="Mahjoubi M."/>
            <person name="Sghaier H."/>
            <person name="Elshahed M."/>
            <person name="Ouzari H.I."/>
            <person name="Cherid A."/>
            <person name="Youssef N."/>
        </authorList>
    </citation>
    <scope>NUCLEOTIDE SEQUENCE [LARGE SCALE GENOMIC DNA]</scope>
    <source>
        <strain evidence="2 3">18.1</strain>
    </source>
</reference>
<sequence>MGMSRRTTVEPSVRYRVALVPGWIASLAVVAPFLAGVSIPPALQYAPLVVSAVLLGLPHGAVDHLAVARTRGKRPDWRAIARVFALYGVVGGTYAVAWFLAPAAAFVLFIAVTWFHWGQGDLYALRALADADHLRTLPQRIGTVLVRGGLPMLVPLLAFQEWYRRVATDLVSLFAPDAVAAIGWAFRTDVRTALALAYGALVVATLAVGFARADARRPWLLDAGETLGLLAYFALVPPVLAIGVYFCLWHSLRHVARLLLVDDDATAALENRDPTAALARFARDAAPLTAASLALLGGLYFLVPNPPGSVPEWVALYLVFIAVVTLPHVVVVSIMDRGQGVWA</sequence>
<comment type="function">
    <text evidence="1">Catalyzes the cleavage of beta-carotene at its central double bond (15,15') to yield two molecules of all-trans-retinal.</text>
</comment>
<keyword evidence="1" id="KW-1133">Transmembrane helix</keyword>
<evidence type="ECO:0000313" key="2">
    <source>
        <dbReference type="EMBL" id="RYJ10305.1"/>
    </source>
</evidence>
<dbReference type="GO" id="GO:0005886">
    <property type="term" value="C:plasma membrane"/>
    <property type="evidence" value="ECO:0007669"/>
    <property type="project" value="UniProtKB-SubCell"/>
</dbReference>
<feature type="transmembrane region" description="Helical" evidence="1">
    <location>
        <begin position="45"/>
        <end position="67"/>
    </location>
</feature>
<accession>A0A482TCN2</accession>
<keyword evidence="1" id="KW-0472">Membrane</keyword>
<comment type="caution">
    <text evidence="2">The sequence shown here is derived from an EMBL/GenBank/DDBJ whole genome shotgun (WGS) entry which is preliminary data.</text>
</comment>
<dbReference type="EC" id="1.13.11.63" evidence="1"/>
<feature type="binding site" evidence="1">
    <location>
        <position position="254"/>
    </location>
    <ligand>
        <name>Fe cation</name>
        <dbReference type="ChEBI" id="CHEBI:24875"/>
    </ligand>
</feature>
<feature type="binding site" evidence="1">
    <location>
        <position position="59"/>
    </location>
    <ligand>
        <name>Fe cation</name>
        <dbReference type="ChEBI" id="CHEBI:24875"/>
    </ligand>
</feature>
<name>A0A482TCN2_HALHI</name>
<dbReference type="InterPro" id="IPR022270">
    <property type="entry name" value="Blh_diox"/>
</dbReference>
<protein>
    <recommendedName>
        <fullName evidence="1">Probable beta-carotene 15,15'-dioxygenase</fullName>
        <ecNumber evidence="1">1.13.11.63</ecNumber>
    </recommendedName>
</protein>
<keyword evidence="1" id="KW-0812">Transmembrane</keyword>
<comment type="subcellular location">
    <subcellularLocation>
        <location evidence="1">Cell membrane</location>
        <topology evidence="1">Multi-pass membrane protein</topology>
    </subcellularLocation>
</comment>
<gene>
    <name evidence="2" type="ORF">ELS20_10085</name>
</gene>
<feature type="transmembrane region" description="Helical" evidence="1">
    <location>
        <begin position="285"/>
        <end position="303"/>
    </location>
</feature>
<feature type="transmembrane region" description="Helical" evidence="1">
    <location>
        <begin position="230"/>
        <end position="249"/>
    </location>
</feature>
<feature type="transmembrane region" description="Helical" evidence="1">
    <location>
        <begin position="193"/>
        <end position="210"/>
    </location>
</feature>
<keyword evidence="1" id="KW-0560">Oxidoreductase</keyword>
<evidence type="ECO:0000256" key="1">
    <source>
        <dbReference type="HAMAP-Rule" id="MF_02093"/>
    </source>
</evidence>
<keyword evidence="2" id="KW-0503">Monooxygenase</keyword>
<comment type="cofactor">
    <cofactor evidence="1">
        <name>Fe(2+)</name>
        <dbReference type="ChEBI" id="CHEBI:29033"/>
    </cofactor>
</comment>
<dbReference type="NCBIfam" id="TIGR03753">
    <property type="entry name" value="blh_monoox"/>
    <property type="match status" value="1"/>
</dbReference>
<dbReference type="GO" id="GO:0010436">
    <property type="term" value="F:carotenoid dioxygenase activity"/>
    <property type="evidence" value="ECO:0007669"/>
    <property type="project" value="UniProtKB-UniRule"/>
</dbReference>
<feature type="transmembrane region" description="Helical" evidence="1">
    <location>
        <begin position="79"/>
        <end position="100"/>
    </location>
</feature>
<organism evidence="2 3">
    <name type="scientific">Haloarcula hispanica</name>
    <dbReference type="NCBI Taxonomy" id="51589"/>
    <lineage>
        <taxon>Archaea</taxon>
        <taxon>Methanobacteriati</taxon>
        <taxon>Methanobacteriota</taxon>
        <taxon>Stenosarchaea group</taxon>
        <taxon>Halobacteria</taxon>
        <taxon>Halobacteriales</taxon>
        <taxon>Haloarculaceae</taxon>
        <taxon>Haloarcula</taxon>
    </lineage>
</organism>
<dbReference type="GO" id="GO:0003834">
    <property type="term" value="F:beta-carotene 15,15'-dioxygenase activity"/>
    <property type="evidence" value="ECO:0007669"/>
    <property type="project" value="UniProtKB-EC"/>
</dbReference>
<comment type="similarity">
    <text evidence="1">Belongs to the Brp/Blh beta-carotene diooxygenase family.</text>
</comment>
<keyword evidence="1" id="KW-0479">Metal-binding</keyword>
<feature type="transmembrane region" description="Helical" evidence="1">
    <location>
        <begin position="20"/>
        <end position="39"/>
    </location>
</feature>
<evidence type="ECO:0000313" key="3">
    <source>
        <dbReference type="Proteomes" id="UP000293535"/>
    </source>
</evidence>
<keyword evidence="1" id="KW-0223">Dioxygenase</keyword>
<feature type="transmembrane region" description="Helical" evidence="1">
    <location>
        <begin position="315"/>
        <end position="335"/>
    </location>
</feature>
<keyword evidence="1" id="KW-0408">Iron</keyword>
<feature type="binding site" evidence="1">
    <location>
        <position position="116"/>
    </location>
    <ligand>
        <name>Fe cation</name>
        <dbReference type="ChEBI" id="CHEBI:24875"/>
    </ligand>
</feature>
<comment type="catalytic activity">
    <reaction evidence="1">
        <text>all-trans-beta-carotene + O2 = 2 all-trans-retinal</text>
        <dbReference type="Rhea" id="RHEA:32887"/>
        <dbReference type="ChEBI" id="CHEBI:15379"/>
        <dbReference type="ChEBI" id="CHEBI:17579"/>
        <dbReference type="ChEBI" id="CHEBI:17898"/>
        <dbReference type="EC" id="1.13.11.63"/>
    </reaction>
</comment>
<dbReference type="EMBL" id="RZIG01000002">
    <property type="protein sequence ID" value="RYJ10305.1"/>
    <property type="molecule type" value="Genomic_DNA"/>
</dbReference>
<feature type="binding site" evidence="1">
    <location>
        <position position="250"/>
    </location>
    <ligand>
        <name>Fe cation</name>
        <dbReference type="ChEBI" id="CHEBI:24875"/>
    </ligand>
</feature>
<dbReference type="GO" id="GO:0004497">
    <property type="term" value="F:monooxygenase activity"/>
    <property type="evidence" value="ECO:0007669"/>
    <property type="project" value="UniProtKB-KW"/>
</dbReference>
<dbReference type="Proteomes" id="UP000293535">
    <property type="component" value="Unassembled WGS sequence"/>
</dbReference>
<dbReference type="GO" id="GO:0005506">
    <property type="term" value="F:iron ion binding"/>
    <property type="evidence" value="ECO:0007669"/>
    <property type="project" value="UniProtKB-UniRule"/>
</dbReference>
<dbReference type="Pfam" id="PF15461">
    <property type="entry name" value="BCD"/>
    <property type="match status" value="1"/>
</dbReference>
<feature type="transmembrane region" description="Helical" evidence="1">
    <location>
        <begin position="141"/>
        <end position="160"/>
    </location>
</feature>